<dbReference type="Pfam" id="PF02502">
    <property type="entry name" value="LacAB_rpiB"/>
    <property type="match status" value="1"/>
</dbReference>
<evidence type="ECO:0000256" key="3">
    <source>
        <dbReference type="ARBA" id="ARBA00008754"/>
    </source>
</evidence>
<dbReference type="PIRSF" id="PIRSF005384">
    <property type="entry name" value="RpiB_LacA_B"/>
    <property type="match status" value="1"/>
</dbReference>
<protein>
    <recommendedName>
        <fullName evidence="6">Ribose-5-phosphate isomerase B</fullName>
        <ecNumber evidence="5">5.3.1.6</ecNumber>
    </recommendedName>
    <alternativeName>
        <fullName evidence="8">Phosphoriboisomerase B</fullName>
    </alternativeName>
</protein>
<dbReference type="SUPFAM" id="SSF89623">
    <property type="entry name" value="Ribose/Galactose isomerase RpiB/AlsB"/>
    <property type="match status" value="1"/>
</dbReference>
<keyword evidence="7 10" id="KW-0413">Isomerase</keyword>
<dbReference type="NCBIfam" id="TIGR00689">
    <property type="entry name" value="rpiB_lacA_lacB"/>
    <property type="match status" value="1"/>
</dbReference>
<evidence type="ECO:0000256" key="9">
    <source>
        <dbReference type="SAM" id="MobiDB-lite"/>
    </source>
</evidence>
<reference evidence="10 11" key="1">
    <citation type="submission" date="2024-02" db="EMBL/GenBank/DDBJ databases">
        <title>Full genome sequence of Nocardioides kribbensis.</title>
        <authorList>
            <person name="Poletto B.L."/>
            <person name="Silva G."/>
            <person name="Galante D."/>
            <person name="Campos K.R."/>
            <person name="Santos M.B.N."/>
            <person name="Sacchi C.T."/>
        </authorList>
    </citation>
    <scope>NUCLEOTIDE SEQUENCE [LARGE SCALE GENOMIC DNA]</scope>
    <source>
        <strain evidence="10 11">O4R</strain>
    </source>
</reference>
<evidence type="ECO:0000313" key="10">
    <source>
        <dbReference type="EMBL" id="MEQ7847979.1"/>
    </source>
</evidence>
<comment type="catalytic activity">
    <reaction evidence="1">
        <text>aldehydo-D-ribose 5-phosphate = D-ribulose 5-phosphate</text>
        <dbReference type="Rhea" id="RHEA:14657"/>
        <dbReference type="ChEBI" id="CHEBI:58121"/>
        <dbReference type="ChEBI" id="CHEBI:58273"/>
        <dbReference type="EC" id="5.3.1.6"/>
    </reaction>
</comment>
<accession>A0ABV1NZN0</accession>
<evidence type="ECO:0000256" key="7">
    <source>
        <dbReference type="ARBA" id="ARBA00023235"/>
    </source>
</evidence>
<dbReference type="EMBL" id="JBEGDP010000012">
    <property type="protein sequence ID" value="MEQ7847979.1"/>
    <property type="molecule type" value="Genomic_DNA"/>
</dbReference>
<dbReference type="Gene3D" id="3.40.1400.10">
    <property type="entry name" value="Sugar-phosphate isomerase, RpiB/LacA/LacB"/>
    <property type="match status" value="1"/>
</dbReference>
<evidence type="ECO:0000313" key="11">
    <source>
        <dbReference type="Proteomes" id="UP001482520"/>
    </source>
</evidence>
<dbReference type="EC" id="5.3.1.6" evidence="5"/>
<comment type="subunit">
    <text evidence="4">Homodimer.</text>
</comment>
<dbReference type="RefSeq" id="WP_349804807.1">
    <property type="nucleotide sequence ID" value="NZ_JBEGDP010000012.1"/>
</dbReference>
<evidence type="ECO:0000256" key="8">
    <source>
        <dbReference type="ARBA" id="ARBA00032117"/>
    </source>
</evidence>
<evidence type="ECO:0000256" key="2">
    <source>
        <dbReference type="ARBA" id="ARBA00004988"/>
    </source>
</evidence>
<gene>
    <name evidence="10" type="ORF">V6R90_11890</name>
</gene>
<dbReference type="InterPro" id="IPR011860">
    <property type="entry name" value="Rib-5-P_Isoase_Actino"/>
</dbReference>
<dbReference type="PANTHER" id="PTHR30345">
    <property type="entry name" value="RIBOSE-5-PHOSPHATE ISOMERASE B"/>
    <property type="match status" value="1"/>
</dbReference>
<comment type="similarity">
    <text evidence="3">Belongs to the LacAB/RpiB family.</text>
</comment>
<comment type="pathway">
    <text evidence="2">Carbohydrate degradation; pentose phosphate pathway; D-ribose 5-phosphate from D-ribulose 5-phosphate (non-oxidative stage): step 1/1.</text>
</comment>
<organism evidence="10 11">
    <name type="scientific">Nocardioides kribbensis</name>
    <dbReference type="NCBI Taxonomy" id="305517"/>
    <lineage>
        <taxon>Bacteria</taxon>
        <taxon>Bacillati</taxon>
        <taxon>Actinomycetota</taxon>
        <taxon>Actinomycetes</taxon>
        <taxon>Propionibacteriales</taxon>
        <taxon>Nocardioidaceae</taxon>
        <taxon>Nocardioides</taxon>
    </lineage>
</organism>
<sequence>MRVHLGSDHAGLDLKDHLVAWLRDHGYEPVDHGPFVHDALDDYPVFCLRAAEGVAADRERGLNSLGVVVGGSGNGEQMAANKVLGIRCALVWSEETARLAREHNDAQVVSVGGRMHTLEEMTRFVEVFLAEPFSGDERHVRRIGQLGSYEQTRELPPLPESAQGLGPTDAAH</sequence>
<feature type="region of interest" description="Disordered" evidence="9">
    <location>
        <begin position="148"/>
        <end position="172"/>
    </location>
</feature>
<evidence type="ECO:0000256" key="5">
    <source>
        <dbReference type="ARBA" id="ARBA00011959"/>
    </source>
</evidence>
<evidence type="ECO:0000256" key="4">
    <source>
        <dbReference type="ARBA" id="ARBA00011738"/>
    </source>
</evidence>
<comment type="caution">
    <text evidence="10">The sequence shown here is derived from an EMBL/GenBank/DDBJ whole genome shotgun (WGS) entry which is preliminary data.</text>
</comment>
<evidence type="ECO:0000256" key="6">
    <source>
        <dbReference type="ARBA" id="ARBA00014007"/>
    </source>
</evidence>
<keyword evidence="11" id="KW-1185">Reference proteome</keyword>
<dbReference type="InterPro" id="IPR036569">
    <property type="entry name" value="RpiB_LacA_LacB_sf"/>
</dbReference>
<dbReference type="NCBIfam" id="TIGR02133">
    <property type="entry name" value="RPI_actino"/>
    <property type="match status" value="1"/>
</dbReference>
<dbReference type="PANTHER" id="PTHR30345:SF0">
    <property type="entry name" value="DNA DAMAGE-REPAIR_TOLERATION PROTEIN DRT102"/>
    <property type="match status" value="1"/>
</dbReference>
<proteinExistence type="inferred from homology"/>
<name>A0ABV1NZN0_9ACTN</name>
<dbReference type="GO" id="GO:0004751">
    <property type="term" value="F:ribose-5-phosphate isomerase activity"/>
    <property type="evidence" value="ECO:0007669"/>
    <property type="project" value="UniProtKB-EC"/>
</dbReference>
<evidence type="ECO:0000256" key="1">
    <source>
        <dbReference type="ARBA" id="ARBA00001713"/>
    </source>
</evidence>
<dbReference type="NCBIfam" id="NF004051">
    <property type="entry name" value="PRK05571.1"/>
    <property type="match status" value="1"/>
</dbReference>
<dbReference type="InterPro" id="IPR003500">
    <property type="entry name" value="RpiB_LacA_LacB"/>
</dbReference>
<dbReference type="Proteomes" id="UP001482520">
    <property type="component" value="Unassembled WGS sequence"/>
</dbReference>